<dbReference type="Pfam" id="PF09393">
    <property type="entry name" value="DUF2001"/>
    <property type="match status" value="1"/>
</dbReference>
<dbReference type="RefSeq" id="WP_066617726.1">
    <property type="nucleotide sequence ID" value="NZ_FQXL01000031.1"/>
</dbReference>
<dbReference type="Gene3D" id="2.30.110.40">
    <property type="entry name" value="Phage tail tube protein"/>
    <property type="match status" value="1"/>
</dbReference>
<proteinExistence type="predicted"/>
<dbReference type="PATRIC" id="fig|1121326.3.peg.557"/>
<dbReference type="EMBL" id="LWAE01000001">
    <property type="protein sequence ID" value="KZL93556.1"/>
    <property type="molecule type" value="Genomic_DNA"/>
</dbReference>
<evidence type="ECO:0000313" key="1">
    <source>
        <dbReference type="EMBL" id="KZL93556.1"/>
    </source>
</evidence>
<sequence>MTAANKGNKVLSANECSIWVNNELWSDIAKATAKVKANFEKVNFVGDPKTYQRYQGYEGEGSLTLNKTNSKASELVFEGFKTGNFPDIKIIAKQGRVDGKAERWEVSGVIFNELTLFDMESSKLIQQELPFTFVEADLGDKIDD</sequence>
<dbReference type="InterPro" id="IPR018989">
    <property type="entry name" value="DUF2001"/>
</dbReference>
<reference evidence="1 2" key="1">
    <citation type="submission" date="2016-04" db="EMBL/GenBank/DDBJ databases">
        <title>Genome sequence of Clostridium magnum DSM 2767.</title>
        <authorList>
            <person name="Poehlein A."/>
            <person name="Uhlig R."/>
            <person name="Fischer R."/>
            <person name="Bahl H."/>
            <person name="Daniel R."/>
        </authorList>
    </citation>
    <scope>NUCLEOTIDE SEQUENCE [LARGE SCALE GENOMIC DNA]</scope>
    <source>
        <strain evidence="1 2">DSM 2767</strain>
    </source>
</reference>
<evidence type="ECO:0000313" key="2">
    <source>
        <dbReference type="Proteomes" id="UP000076603"/>
    </source>
</evidence>
<name>A0A161XG49_9CLOT</name>
<dbReference type="AlphaFoldDB" id="A0A161XG49"/>
<comment type="caution">
    <text evidence="1">The sequence shown here is derived from an EMBL/GenBank/DDBJ whole genome shotgun (WGS) entry which is preliminary data.</text>
</comment>
<dbReference type="OrthoDB" id="1697482at2"/>
<protein>
    <submittedName>
        <fullName evidence="1">Phage-like element PBSX protein XkdM</fullName>
    </submittedName>
</protein>
<dbReference type="STRING" id="1121326.CLMAG_06020"/>
<dbReference type="SUPFAM" id="SSF69279">
    <property type="entry name" value="Phage tail proteins"/>
    <property type="match status" value="1"/>
</dbReference>
<keyword evidence="2" id="KW-1185">Reference proteome</keyword>
<dbReference type="Proteomes" id="UP000076603">
    <property type="component" value="Unassembled WGS sequence"/>
</dbReference>
<dbReference type="InterPro" id="IPR038628">
    <property type="entry name" value="XkdM-like_sf"/>
</dbReference>
<gene>
    <name evidence="1" type="primary">xkdM_1</name>
    <name evidence="1" type="ORF">CLMAG_06020</name>
</gene>
<organism evidence="1 2">
    <name type="scientific">Clostridium magnum DSM 2767</name>
    <dbReference type="NCBI Taxonomy" id="1121326"/>
    <lineage>
        <taxon>Bacteria</taxon>
        <taxon>Bacillati</taxon>
        <taxon>Bacillota</taxon>
        <taxon>Clostridia</taxon>
        <taxon>Eubacteriales</taxon>
        <taxon>Clostridiaceae</taxon>
        <taxon>Clostridium</taxon>
    </lineage>
</organism>
<accession>A0A161XG49</accession>